<organism evidence="1 2">
    <name type="scientific">Ruegeria spongiae</name>
    <dbReference type="NCBI Taxonomy" id="2942209"/>
    <lineage>
        <taxon>Bacteria</taxon>
        <taxon>Pseudomonadati</taxon>
        <taxon>Pseudomonadota</taxon>
        <taxon>Alphaproteobacteria</taxon>
        <taxon>Rhodobacterales</taxon>
        <taxon>Roseobacteraceae</taxon>
        <taxon>Ruegeria</taxon>
    </lineage>
</organism>
<dbReference type="Proteomes" id="UP001203880">
    <property type="component" value="Unassembled WGS sequence"/>
</dbReference>
<protein>
    <submittedName>
        <fullName evidence="1">Capsular polysaccharide biosynthesis protein</fullName>
    </submittedName>
</protein>
<evidence type="ECO:0000313" key="2">
    <source>
        <dbReference type="Proteomes" id="UP001203880"/>
    </source>
</evidence>
<keyword evidence="2" id="KW-1185">Reference proteome</keyword>
<reference evidence="1" key="1">
    <citation type="submission" date="2022-05" db="EMBL/GenBank/DDBJ databases">
        <authorList>
            <person name="Park J.-S."/>
        </authorList>
    </citation>
    <scope>NUCLEOTIDE SEQUENCE</scope>
    <source>
        <strain evidence="1">2012CJ41-6</strain>
    </source>
</reference>
<name>A0ABT0Q5S0_9RHOB</name>
<dbReference type="RefSeq" id="WP_249710892.1">
    <property type="nucleotide sequence ID" value="NZ_JAMFMB010000018.1"/>
</dbReference>
<comment type="caution">
    <text evidence="1">The sequence shown here is derived from an EMBL/GenBank/DDBJ whole genome shotgun (WGS) entry which is preliminary data.</text>
</comment>
<dbReference type="CDD" id="cd16440">
    <property type="entry name" value="beta_Kdo_transferase_KpsC_1"/>
    <property type="match status" value="1"/>
</dbReference>
<evidence type="ECO:0000313" key="1">
    <source>
        <dbReference type="EMBL" id="MCL6284747.1"/>
    </source>
</evidence>
<dbReference type="InterPro" id="IPR007833">
    <property type="entry name" value="Capsule_polysaccharide_synth"/>
</dbReference>
<dbReference type="EMBL" id="JAMFMB010000018">
    <property type="protein sequence ID" value="MCL6284747.1"/>
    <property type="molecule type" value="Genomic_DNA"/>
</dbReference>
<sequence>MHRERETAAGGERHRLFVYNGGFLTQPRIRRILTLAGYDIRLGLPGAGDLVGIWGDSPTAHRGTSIAARRGAPLLRVEDSFLRSLHPGRHGEPPIGLNLDRSGVHFDAATRSDLEVLLTTHPLDDTALLNRARDAMARMRHQHLSKYCATDPTLPPPDPGYVLVVDQTRDDASVRASGGTDALFREMLVFAQEEHPGARVIIKTHPETAAGHRGGYYTQADANHRISLLDQPVSPWSLLEGAVGVYTLSSQLGFEAILAGHKPRIFGAPFYAGWGLTQDENPVPRRERRLTRAQLFAAAMILYPVWYDPFRDQLCELETALDGMEAQARAWRQDHRGWIASGMRLWKRPALRRAFGGHGKVSFAETRPPGDPRPRMIWASKAGNETDITRVEDGFLRSRGLGAELVPPLSLVTDASGIYYDPKRPSDLEDLIARRESLTDSERRRAERLVARLTADGVTKYNLAGGRPELPAGHRILVPGQVEDDASILQGTEAVRTNLGLLQSVRAAHPDAILIYKPHPDVEAGLRVGRVDATGLADLVTEHSDPAALLAQVDEVWTMTSLLGFEALLRGVKVTTLGAPFYAGWGLTDDLGPVPARRGARPDLMGLVHAVLIDYPRYRDPVTGLPCPVEVAVDRLASGDIPHPGLANRLLSKLQGIFATYAPYWR</sequence>
<accession>A0ABT0Q5S0</accession>
<proteinExistence type="predicted"/>
<dbReference type="Pfam" id="PF05159">
    <property type="entry name" value="Capsule_synth"/>
    <property type="match status" value="3"/>
</dbReference>
<gene>
    <name evidence="1" type="ORF">M3P21_14515</name>
</gene>
<dbReference type="CDD" id="cd16439">
    <property type="entry name" value="beta_Kdo_transferase_KpsC_2"/>
    <property type="match status" value="1"/>
</dbReference>